<evidence type="ECO:0000256" key="3">
    <source>
        <dbReference type="ARBA" id="ARBA00022679"/>
    </source>
</evidence>
<evidence type="ECO:0000313" key="9">
    <source>
        <dbReference type="EMBL" id="NYF51071.1"/>
    </source>
</evidence>
<dbReference type="AlphaFoldDB" id="A0A7Y9T2D9"/>
<proteinExistence type="inferred from homology"/>
<comment type="catalytic activity">
    <reaction evidence="6">
        <text>a 2'-deoxycytidine in DNA + S-adenosyl-L-methionine = a 5-methyl-2'-deoxycytidine in DNA + S-adenosyl-L-homocysteine + H(+)</text>
        <dbReference type="Rhea" id="RHEA:13681"/>
        <dbReference type="Rhea" id="RHEA-COMP:11369"/>
        <dbReference type="Rhea" id="RHEA-COMP:11370"/>
        <dbReference type="ChEBI" id="CHEBI:15378"/>
        <dbReference type="ChEBI" id="CHEBI:57856"/>
        <dbReference type="ChEBI" id="CHEBI:59789"/>
        <dbReference type="ChEBI" id="CHEBI:85452"/>
        <dbReference type="ChEBI" id="CHEBI:85454"/>
        <dbReference type="EC" id="2.1.1.37"/>
    </reaction>
</comment>
<dbReference type="GO" id="GO:0003886">
    <property type="term" value="F:DNA (cytosine-5-)-methyltransferase activity"/>
    <property type="evidence" value="ECO:0007669"/>
    <property type="project" value="UniProtKB-EC"/>
</dbReference>
<keyword evidence="2 7" id="KW-0489">Methyltransferase</keyword>
<evidence type="ECO:0000256" key="4">
    <source>
        <dbReference type="ARBA" id="ARBA00022691"/>
    </source>
</evidence>
<comment type="similarity">
    <text evidence="7 8">Belongs to the class I-like SAM-binding methyltransferase superfamily. C5-methyltransferase family.</text>
</comment>
<gene>
    <name evidence="9" type="ORF">HDF12_001436</name>
</gene>
<sequence>MIPVIDIFAGPGGLGEGFSALGNGGVPAFKIRLSLEKDSNAHSTLRLRAFYRQFQKTDVPDDYYKVLRRELDVAELYTRYPSQAQAANDEAVQFTLGEETWTEAEGLIEKALNGATKWLLIGGPPCQAYSLIGRSRNKGKEEYKAQDDARHFLYREYLRILGRFRPSVFVMENVKGLLSSKPEGSLIFDTILNDLKAPVEALAESQTPLAAPTVGYRLFSLVEDDAKGKRTYVVKAELHGIPQARHRVIIIGIRDDLGAFVPDRLSVTDSVPVKDVIFGLPRLRSGISRSEDSSEAWLQLIKSSVNRRWFQTAKGMGPNMEQQLSSAISQMTKPQNDRGAEFIPHPPSVSYKPEWFLDERILGVCNHASRAHIEKDLYRYFYAACYAKAQKTSPVLRDFPKDLIPNHGNVLTAIEEGNLFEDRFRVQLSTKPATTVTSHIAKDGHYYIHPDPTQCRSLTVREAARLQTFPDNYLFTGPRTAQYTQVGNAVPPLLANQIAAIVLKLFQDLG</sequence>
<accession>A0A7Y9T2D9</accession>
<keyword evidence="4 7" id="KW-0949">S-adenosyl-L-methionine</keyword>
<dbReference type="InterPro" id="IPR031303">
    <property type="entry name" value="C5_meth_CS"/>
</dbReference>
<dbReference type="GO" id="GO:0003677">
    <property type="term" value="F:DNA binding"/>
    <property type="evidence" value="ECO:0007669"/>
    <property type="project" value="TreeGrafter"/>
</dbReference>
<evidence type="ECO:0000313" key="10">
    <source>
        <dbReference type="Proteomes" id="UP000534186"/>
    </source>
</evidence>
<comment type="caution">
    <text evidence="9">The sequence shown here is derived from an EMBL/GenBank/DDBJ whole genome shotgun (WGS) entry which is preliminary data.</text>
</comment>
<evidence type="ECO:0000256" key="7">
    <source>
        <dbReference type="PROSITE-ProRule" id="PRU01016"/>
    </source>
</evidence>
<dbReference type="EC" id="2.1.1.37" evidence="1"/>
<dbReference type="PANTHER" id="PTHR10629">
    <property type="entry name" value="CYTOSINE-SPECIFIC METHYLTRANSFERASE"/>
    <property type="match status" value="1"/>
</dbReference>
<evidence type="ECO:0000256" key="1">
    <source>
        <dbReference type="ARBA" id="ARBA00011975"/>
    </source>
</evidence>
<dbReference type="NCBIfam" id="TIGR00675">
    <property type="entry name" value="dcm"/>
    <property type="match status" value="1"/>
</dbReference>
<dbReference type="PRINTS" id="PR00105">
    <property type="entry name" value="C5METTRFRASE"/>
</dbReference>
<name>A0A7Y9T2D9_9BACT</name>
<dbReference type="Gene3D" id="3.40.50.150">
    <property type="entry name" value="Vaccinia Virus protein VP39"/>
    <property type="match status" value="1"/>
</dbReference>
<dbReference type="InterPro" id="IPR050390">
    <property type="entry name" value="C5-Methyltransferase"/>
</dbReference>
<dbReference type="Proteomes" id="UP000534186">
    <property type="component" value="Unassembled WGS sequence"/>
</dbReference>
<evidence type="ECO:0000256" key="8">
    <source>
        <dbReference type="RuleBase" id="RU000416"/>
    </source>
</evidence>
<dbReference type="PROSITE" id="PS00095">
    <property type="entry name" value="C5_MTASE_2"/>
    <property type="match status" value="1"/>
</dbReference>
<dbReference type="InterPro" id="IPR001525">
    <property type="entry name" value="C5_MeTfrase"/>
</dbReference>
<dbReference type="GO" id="GO:0009307">
    <property type="term" value="P:DNA restriction-modification system"/>
    <property type="evidence" value="ECO:0007669"/>
    <property type="project" value="UniProtKB-KW"/>
</dbReference>
<dbReference type="PROSITE" id="PS51679">
    <property type="entry name" value="SAM_MT_C5"/>
    <property type="match status" value="1"/>
</dbReference>
<dbReference type="GO" id="GO:0032259">
    <property type="term" value="P:methylation"/>
    <property type="evidence" value="ECO:0007669"/>
    <property type="project" value="UniProtKB-KW"/>
</dbReference>
<evidence type="ECO:0000256" key="6">
    <source>
        <dbReference type="ARBA" id="ARBA00047422"/>
    </source>
</evidence>
<dbReference type="Gene3D" id="3.90.120.10">
    <property type="entry name" value="DNA Methylase, subunit A, domain 2"/>
    <property type="match status" value="1"/>
</dbReference>
<feature type="active site" evidence="7">
    <location>
        <position position="126"/>
    </location>
</feature>
<dbReference type="InterPro" id="IPR029063">
    <property type="entry name" value="SAM-dependent_MTases_sf"/>
</dbReference>
<dbReference type="PANTHER" id="PTHR10629:SF52">
    <property type="entry name" value="DNA (CYTOSINE-5)-METHYLTRANSFERASE 1"/>
    <property type="match status" value="1"/>
</dbReference>
<dbReference type="GO" id="GO:0044027">
    <property type="term" value="P:negative regulation of gene expression via chromosomal CpG island methylation"/>
    <property type="evidence" value="ECO:0007669"/>
    <property type="project" value="TreeGrafter"/>
</dbReference>
<protein>
    <recommendedName>
        <fullName evidence="1">DNA (cytosine-5-)-methyltransferase</fullName>
        <ecNumber evidence="1">2.1.1.37</ecNumber>
    </recommendedName>
</protein>
<dbReference type="SUPFAM" id="SSF53335">
    <property type="entry name" value="S-adenosyl-L-methionine-dependent methyltransferases"/>
    <property type="match status" value="1"/>
</dbReference>
<dbReference type="EMBL" id="JACCCV010000001">
    <property type="protein sequence ID" value="NYF51071.1"/>
    <property type="molecule type" value="Genomic_DNA"/>
</dbReference>
<reference evidence="9 10" key="1">
    <citation type="submission" date="2020-07" db="EMBL/GenBank/DDBJ databases">
        <title>Genomic Encyclopedia of Type Strains, Phase IV (KMG-V): Genome sequencing to study the core and pangenomes of soil and plant-associated prokaryotes.</title>
        <authorList>
            <person name="Whitman W."/>
        </authorList>
    </citation>
    <scope>NUCLEOTIDE SEQUENCE [LARGE SCALE GENOMIC DNA]</scope>
    <source>
        <strain evidence="9 10">M8UP30</strain>
    </source>
</reference>
<keyword evidence="5" id="KW-0680">Restriction system</keyword>
<keyword evidence="3 7" id="KW-0808">Transferase</keyword>
<organism evidence="9 10">
    <name type="scientific">Tunturiibacter lichenicola</name>
    <dbReference type="NCBI Taxonomy" id="2051959"/>
    <lineage>
        <taxon>Bacteria</taxon>
        <taxon>Pseudomonadati</taxon>
        <taxon>Acidobacteriota</taxon>
        <taxon>Terriglobia</taxon>
        <taxon>Terriglobales</taxon>
        <taxon>Acidobacteriaceae</taxon>
        <taxon>Tunturiibacter</taxon>
    </lineage>
</organism>
<dbReference type="Pfam" id="PF00145">
    <property type="entry name" value="DNA_methylase"/>
    <property type="match status" value="2"/>
</dbReference>
<evidence type="ECO:0000256" key="2">
    <source>
        <dbReference type="ARBA" id="ARBA00022603"/>
    </source>
</evidence>
<evidence type="ECO:0000256" key="5">
    <source>
        <dbReference type="ARBA" id="ARBA00022747"/>
    </source>
</evidence>